<organism evidence="1 2">
    <name type="scientific">Protopolystoma xenopodis</name>
    <dbReference type="NCBI Taxonomy" id="117903"/>
    <lineage>
        <taxon>Eukaryota</taxon>
        <taxon>Metazoa</taxon>
        <taxon>Spiralia</taxon>
        <taxon>Lophotrochozoa</taxon>
        <taxon>Platyhelminthes</taxon>
        <taxon>Monogenea</taxon>
        <taxon>Polyopisthocotylea</taxon>
        <taxon>Polystomatidea</taxon>
        <taxon>Polystomatidae</taxon>
        <taxon>Protopolystoma</taxon>
    </lineage>
</organism>
<evidence type="ECO:0000313" key="2">
    <source>
        <dbReference type="Proteomes" id="UP000784294"/>
    </source>
</evidence>
<proteinExistence type="predicted"/>
<sequence>MHASPRGLDNAQMCHGQMADGQTVWIVPPVGAENRHSQQRVIGQRNQLTTRRKQIHADDKLFHMYTHVTKTGGNNLLATSRGWEAGKREITKVSLIVALREFIVMRQIGLAAMATSIHIRH</sequence>
<reference evidence="1" key="1">
    <citation type="submission" date="2018-11" db="EMBL/GenBank/DDBJ databases">
        <authorList>
            <consortium name="Pathogen Informatics"/>
        </authorList>
    </citation>
    <scope>NUCLEOTIDE SEQUENCE</scope>
</reference>
<evidence type="ECO:0000313" key="1">
    <source>
        <dbReference type="EMBL" id="VEL17344.1"/>
    </source>
</evidence>
<dbReference type="Proteomes" id="UP000784294">
    <property type="component" value="Unassembled WGS sequence"/>
</dbReference>
<protein>
    <submittedName>
        <fullName evidence="1">Uncharacterized protein</fullName>
    </submittedName>
</protein>
<dbReference type="EMBL" id="CAAALY010032209">
    <property type="protein sequence ID" value="VEL17344.1"/>
    <property type="molecule type" value="Genomic_DNA"/>
</dbReference>
<name>A0A448WQ43_9PLAT</name>
<dbReference type="AlphaFoldDB" id="A0A448WQ43"/>
<comment type="caution">
    <text evidence="1">The sequence shown here is derived from an EMBL/GenBank/DDBJ whole genome shotgun (WGS) entry which is preliminary data.</text>
</comment>
<accession>A0A448WQ43</accession>
<keyword evidence="2" id="KW-1185">Reference proteome</keyword>
<gene>
    <name evidence="1" type="ORF">PXEA_LOCUS10784</name>
</gene>